<evidence type="ECO:0000256" key="3">
    <source>
        <dbReference type="ARBA" id="ARBA00023125"/>
    </source>
</evidence>
<dbReference type="SUPFAM" id="SSF46689">
    <property type="entry name" value="Homeodomain-like"/>
    <property type="match status" value="1"/>
</dbReference>
<evidence type="ECO:0000256" key="2">
    <source>
        <dbReference type="ARBA" id="ARBA00023015"/>
    </source>
</evidence>
<evidence type="ECO:0000256" key="1">
    <source>
        <dbReference type="ARBA" id="ARBA00022491"/>
    </source>
</evidence>
<sequence>MSVDKMSKKPGRPKKEQVGDTKENILQTASFLFMEHGYEKISMEQVAEACNVTKASVYYYFKNKATLFAMAIASMMQRIQQRTDMILQDGENLKEKLYTITVHRLRVPHIDFETLMREATPSLTEEHVKQIREAEASIHHSLEAVFQQAMEEGEIKTKNPLLLSHMFANVTMISNKEQLMKELGGPEKAAEELVDLFWNGIAKE</sequence>
<dbReference type="InterPro" id="IPR001647">
    <property type="entry name" value="HTH_TetR"/>
</dbReference>
<dbReference type="Pfam" id="PF00440">
    <property type="entry name" value="TetR_N"/>
    <property type="match status" value="1"/>
</dbReference>
<dbReference type="RefSeq" id="WP_034640857.1">
    <property type="nucleotide sequence ID" value="NZ_CBCSJC010000006.1"/>
</dbReference>
<proteinExistence type="predicted"/>
<keyword evidence="3 5" id="KW-0238">DNA-binding</keyword>
<evidence type="ECO:0000256" key="6">
    <source>
        <dbReference type="SAM" id="MobiDB-lite"/>
    </source>
</evidence>
<dbReference type="PROSITE" id="PS01081">
    <property type="entry name" value="HTH_TETR_1"/>
    <property type="match status" value="1"/>
</dbReference>
<dbReference type="SUPFAM" id="SSF48498">
    <property type="entry name" value="Tetracyclin repressor-like, C-terminal domain"/>
    <property type="match status" value="1"/>
</dbReference>
<dbReference type="Gene3D" id="1.10.357.10">
    <property type="entry name" value="Tetracycline Repressor, domain 2"/>
    <property type="match status" value="1"/>
</dbReference>
<protein>
    <submittedName>
        <fullName evidence="8">TetR family transcriptional regulator</fullName>
    </submittedName>
</protein>
<organism evidence="8 9">
    <name type="scientific">Bacillus manliponensis</name>
    <dbReference type="NCBI Taxonomy" id="574376"/>
    <lineage>
        <taxon>Bacteria</taxon>
        <taxon>Bacillati</taxon>
        <taxon>Bacillota</taxon>
        <taxon>Bacilli</taxon>
        <taxon>Bacillales</taxon>
        <taxon>Bacillaceae</taxon>
        <taxon>Bacillus</taxon>
        <taxon>Bacillus cereus group</taxon>
    </lineage>
</organism>
<dbReference type="PRINTS" id="PR00455">
    <property type="entry name" value="HTHTETR"/>
</dbReference>
<dbReference type="PANTHER" id="PTHR30055">
    <property type="entry name" value="HTH-TYPE TRANSCRIPTIONAL REGULATOR RUTR"/>
    <property type="match status" value="1"/>
</dbReference>
<name>A0A073JTM2_9BACI</name>
<evidence type="ECO:0000313" key="8">
    <source>
        <dbReference type="EMBL" id="KEK18409.1"/>
    </source>
</evidence>
<dbReference type="GO" id="GO:0000976">
    <property type="term" value="F:transcription cis-regulatory region binding"/>
    <property type="evidence" value="ECO:0007669"/>
    <property type="project" value="TreeGrafter"/>
</dbReference>
<dbReference type="EMBL" id="JOTN01000014">
    <property type="protein sequence ID" value="KEK18409.1"/>
    <property type="molecule type" value="Genomic_DNA"/>
</dbReference>
<keyword evidence="2" id="KW-0805">Transcription regulation</keyword>
<keyword evidence="1" id="KW-0678">Repressor</keyword>
<dbReference type="PROSITE" id="PS50977">
    <property type="entry name" value="HTH_TETR_2"/>
    <property type="match status" value="1"/>
</dbReference>
<evidence type="ECO:0000256" key="5">
    <source>
        <dbReference type="PROSITE-ProRule" id="PRU00335"/>
    </source>
</evidence>
<dbReference type="OrthoDB" id="2732116at2"/>
<dbReference type="STRING" id="574376.BAMA_05120"/>
<dbReference type="InterPro" id="IPR036271">
    <property type="entry name" value="Tet_transcr_reg_TetR-rel_C_sf"/>
</dbReference>
<dbReference type="AlphaFoldDB" id="A0A073JTM2"/>
<gene>
    <name evidence="8" type="ORF">BAMA_05120</name>
</gene>
<dbReference type="InterPro" id="IPR009057">
    <property type="entry name" value="Homeodomain-like_sf"/>
</dbReference>
<keyword evidence="4" id="KW-0804">Transcription</keyword>
<dbReference type="Proteomes" id="UP000027822">
    <property type="component" value="Unassembled WGS sequence"/>
</dbReference>
<evidence type="ECO:0000313" key="9">
    <source>
        <dbReference type="Proteomes" id="UP000027822"/>
    </source>
</evidence>
<dbReference type="InterPro" id="IPR050109">
    <property type="entry name" value="HTH-type_TetR-like_transc_reg"/>
</dbReference>
<dbReference type="GO" id="GO:0003700">
    <property type="term" value="F:DNA-binding transcription factor activity"/>
    <property type="evidence" value="ECO:0007669"/>
    <property type="project" value="TreeGrafter"/>
</dbReference>
<keyword evidence="9" id="KW-1185">Reference proteome</keyword>
<feature type="domain" description="HTH tetR-type" evidence="7">
    <location>
        <begin position="19"/>
        <end position="79"/>
    </location>
</feature>
<feature type="DNA-binding region" description="H-T-H motif" evidence="5">
    <location>
        <begin position="42"/>
        <end position="61"/>
    </location>
</feature>
<dbReference type="InterPro" id="IPR023772">
    <property type="entry name" value="DNA-bd_HTH_TetR-type_CS"/>
</dbReference>
<dbReference type="eggNOG" id="COG1309">
    <property type="taxonomic scope" value="Bacteria"/>
</dbReference>
<evidence type="ECO:0000256" key="4">
    <source>
        <dbReference type="ARBA" id="ARBA00023163"/>
    </source>
</evidence>
<accession>A0A073JTM2</accession>
<dbReference type="PANTHER" id="PTHR30055:SF175">
    <property type="entry name" value="HTH-TYPE TRANSCRIPTIONAL REPRESSOR KSTR2"/>
    <property type="match status" value="1"/>
</dbReference>
<reference evidence="8 9" key="1">
    <citation type="submission" date="2014-06" db="EMBL/GenBank/DDBJ databases">
        <title>Draft genome sequence of Bacillus manliponensis JCM 15802 (MCCC 1A00708).</title>
        <authorList>
            <person name="Lai Q."/>
            <person name="Liu Y."/>
            <person name="Shao Z."/>
        </authorList>
    </citation>
    <scope>NUCLEOTIDE SEQUENCE [LARGE SCALE GENOMIC DNA]</scope>
    <source>
        <strain evidence="8 9">JCM 15802</strain>
    </source>
</reference>
<feature type="region of interest" description="Disordered" evidence="6">
    <location>
        <begin position="1"/>
        <end position="20"/>
    </location>
</feature>
<comment type="caution">
    <text evidence="8">The sequence shown here is derived from an EMBL/GenBank/DDBJ whole genome shotgun (WGS) entry which is preliminary data.</text>
</comment>
<evidence type="ECO:0000259" key="7">
    <source>
        <dbReference type="PROSITE" id="PS50977"/>
    </source>
</evidence>